<dbReference type="RefSeq" id="WP_256604131.1">
    <property type="nucleotide sequence ID" value="NZ_JANIBJ010000046.1"/>
</dbReference>
<reference evidence="1 2" key="1">
    <citation type="submission" date="2022-07" db="EMBL/GenBank/DDBJ databases">
        <title>Methylomonas rivi sp. nov., Methylomonas rosea sp. nov., Methylomonas aureus sp. nov. and Methylomonas subterranea sp. nov., four novel methanotrophs isolated from a freshwater creek and the deep terrestrial subsurface.</title>
        <authorList>
            <person name="Abin C."/>
            <person name="Sankaranarayanan K."/>
            <person name="Garner C."/>
            <person name="Sindelar R."/>
            <person name="Kotary K."/>
            <person name="Garner R."/>
            <person name="Barclay S."/>
            <person name="Lawson P."/>
            <person name="Krumholz L."/>
        </authorList>
    </citation>
    <scope>NUCLEOTIDE SEQUENCE [LARGE SCALE GENOMIC DNA]</scope>
    <source>
        <strain evidence="1 2">SURF-2</strain>
    </source>
</reference>
<evidence type="ECO:0000313" key="2">
    <source>
        <dbReference type="Proteomes" id="UP001524499"/>
    </source>
</evidence>
<accession>A0ABT1TL82</accession>
<dbReference type="EMBL" id="JANIBJ010000046">
    <property type="protein sequence ID" value="MCQ8106074.1"/>
    <property type="molecule type" value="Genomic_DNA"/>
</dbReference>
<feature type="non-terminal residue" evidence="1">
    <location>
        <position position="1"/>
    </location>
</feature>
<evidence type="ECO:0008006" key="3">
    <source>
        <dbReference type="Google" id="ProtNLM"/>
    </source>
</evidence>
<evidence type="ECO:0000313" key="1">
    <source>
        <dbReference type="EMBL" id="MCQ8106074.1"/>
    </source>
</evidence>
<comment type="caution">
    <text evidence="1">The sequence shown here is derived from an EMBL/GenBank/DDBJ whole genome shotgun (WGS) entry which is preliminary data.</text>
</comment>
<name>A0ABT1TL82_9GAMM</name>
<protein>
    <recommendedName>
        <fullName evidence="3">Glycine zipper domain-containing protein</fullName>
    </recommendedName>
</protein>
<proteinExistence type="predicted"/>
<dbReference type="Proteomes" id="UP001524499">
    <property type="component" value="Unassembled WGS sequence"/>
</dbReference>
<organism evidence="1 2">
    <name type="scientific">Methylomonas subterranea</name>
    <dbReference type="NCBI Taxonomy" id="2952225"/>
    <lineage>
        <taxon>Bacteria</taxon>
        <taxon>Pseudomonadati</taxon>
        <taxon>Pseudomonadota</taxon>
        <taxon>Gammaproteobacteria</taxon>
        <taxon>Methylococcales</taxon>
        <taxon>Methylococcaceae</taxon>
        <taxon>Methylomonas</taxon>
    </lineage>
</organism>
<gene>
    <name evidence="1" type="ORF">NP590_18335</name>
</gene>
<keyword evidence="2" id="KW-1185">Reference proteome</keyword>
<sequence length="177" mass="18066">GALSGAALGCVVGLAAGGGSGCAQGAAIGAVSGAVVGWGTVKYQQYQASQVRSVNEDQRLYGLAKSVDTAQVKINKSSSSPSPVRPGDSVQLATDYSIRLPKQQAVSPVSESWTLKKDGQVLAALPQQESQRASGGWNANAVIPIPSGATSGTYVIEHKVQSGNSYDLSISTFDVVN</sequence>